<keyword evidence="1" id="KW-0812">Transmembrane</keyword>
<name>A0A3N5DJZ8_9SPHN</name>
<dbReference type="EMBL" id="RPFZ01000001">
    <property type="protein sequence ID" value="RPF71065.1"/>
    <property type="molecule type" value="Genomic_DNA"/>
</dbReference>
<reference evidence="2 3" key="1">
    <citation type="submission" date="2018-11" db="EMBL/GenBank/DDBJ databases">
        <title>Erythrobacter spongiae sp. nov., isolated from a marine sponge.</title>
        <authorList>
            <person name="Zhuang L."/>
            <person name="Luo L."/>
        </authorList>
    </citation>
    <scope>NUCLEOTIDE SEQUENCE [LARGE SCALE GENOMIC DNA]</scope>
    <source>
        <strain evidence="2 3">HN-E23</strain>
    </source>
</reference>
<dbReference type="AlphaFoldDB" id="A0A3N5DJZ8"/>
<proteinExistence type="predicted"/>
<gene>
    <name evidence="2" type="ORF">EG799_05135</name>
</gene>
<organism evidence="2 3">
    <name type="scientific">Aurantiacibacter spongiae</name>
    <dbReference type="NCBI Taxonomy" id="2488860"/>
    <lineage>
        <taxon>Bacteria</taxon>
        <taxon>Pseudomonadati</taxon>
        <taxon>Pseudomonadota</taxon>
        <taxon>Alphaproteobacteria</taxon>
        <taxon>Sphingomonadales</taxon>
        <taxon>Erythrobacteraceae</taxon>
        <taxon>Aurantiacibacter</taxon>
    </lineage>
</organism>
<dbReference type="Proteomes" id="UP000275232">
    <property type="component" value="Unassembled WGS sequence"/>
</dbReference>
<protein>
    <submittedName>
        <fullName evidence="2">Uncharacterized protein</fullName>
    </submittedName>
</protein>
<comment type="caution">
    <text evidence="2">The sequence shown here is derived from an EMBL/GenBank/DDBJ whole genome shotgun (WGS) entry which is preliminary data.</text>
</comment>
<keyword evidence="1" id="KW-1133">Transmembrane helix</keyword>
<evidence type="ECO:0000313" key="3">
    <source>
        <dbReference type="Proteomes" id="UP000275232"/>
    </source>
</evidence>
<dbReference type="RefSeq" id="WP_123879152.1">
    <property type="nucleotide sequence ID" value="NZ_RPFZ01000001.1"/>
</dbReference>
<feature type="transmembrane region" description="Helical" evidence="1">
    <location>
        <begin position="12"/>
        <end position="32"/>
    </location>
</feature>
<accession>A0A3N5DJZ8</accession>
<sequence>MGAGVGLSALGSMLSFLGVMLLMVVGFVWFPLKRAIRKFTGKNEDAPAVEADRRDDDTQT</sequence>
<keyword evidence="1" id="KW-0472">Membrane</keyword>
<evidence type="ECO:0000256" key="1">
    <source>
        <dbReference type="SAM" id="Phobius"/>
    </source>
</evidence>
<keyword evidence="3" id="KW-1185">Reference proteome</keyword>
<evidence type="ECO:0000313" key="2">
    <source>
        <dbReference type="EMBL" id="RPF71065.1"/>
    </source>
</evidence>